<dbReference type="OrthoDB" id="9810913at2"/>
<dbReference type="Gene3D" id="3.40.640.10">
    <property type="entry name" value="Type I PLP-dependent aspartate aminotransferase-like (Major domain)"/>
    <property type="match status" value="1"/>
</dbReference>
<dbReference type="NCBIfam" id="TIGR03588">
    <property type="entry name" value="PseC"/>
    <property type="match status" value="1"/>
</dbReference>
<feature type="active site" description="Proton acceptor" evidence="2">
    <location>
        <position position="191"/>
    </location>
</feature>
<dbReference type="InterPro" id="IPR020026">
    <property type="entry name" value="PseC"/>
</dbReference>
<gene>
    <name evidence="5" type="ORF">SAMN05444005_101344</name>
</gene>
<name>A0A1H8YXU9_9FLAO</name>
<dbReference type="InterPro" id="IPR015422">
    <property type="entry name" value="PyrdxlP-dep_Trfase_small"/>
</dbReference>
<keyword evidence="3 4" id="KW-0663">Pyridoxal phosphate</keyword>
<dbReference type="InterPro" id="IPR015424">
    <property type="entry name" value="PyrdxlP-dep_Trfase"/>
</dbReference>
<evidence type="ECO:0000313" key="5">
    <source>
        <dbReference type="EMBL" id="SEP56932.1"/>
    </source>
</evidence>
<organism evidence="5 6">
    <name type="scientific">Flavobacterium urocaniciphilum</name>
    <dbReference type="NCBI Taxonomy" id="1299341"/>
    <lineage>
        <taxon>Bacteria</taxon>
        <taxon>Pseudomonadati</taxon>
        <taxon>Bacteroidota</taxon>
        <taxon>Flavobacteriia</taxon>
        <taxon>Flavobacteriales</taxon>
        <taxon>Flavobacteriaceae</taxon>
        <taxon>Flavobacterium</taxon>
    </lineage>
</organism>
<evidence type="ECO:0008006" key="7">
    <source>
        <dbReference type="Google" id="ProtNLM"/>
    </source>
</evidence>
<dbReference type="Pfam" id="PF01041">
    <property type="entry name" value="DegT_DnrJ_EryC1"/>
    <property type="match status" value="1"/>
</dbReference>
<keyword evidence="6" id="KW-1185">Reference proteome</keyword>
<dbReference type="STRING" id="1299341.SAMN05444005_101344"/>
<accession>A0A1H8YXU9</accession>
<evidence type="ECO:0000256" key="2">
    <source>
        <dbReference type="PIRSR" id="PIRSR000390-1"/>
    </source>
</evidence>
<dbReference type="PANTHER" id="PTHR30244:SF34">
    <property type="entry name" value="DTDP-4-AMINO-4,6-DIDEOXYGALACTOSE TRANSAMINASE"/>
    <property type="match status" value="1"/>
</dbReference>
<sequence length="394" mass="44753">MIPYGKQHITEEDIIAVTEALKGEYLTQGPTILEFEKKFAAYIGSKYAVAISNGTAALHLCALALDVKEGTKVITTPITFAASANCVRYCGGEVVFADIDSETYLIDIEKVKELLESQPKGTFSGIIPVDFAGRAVNLEAFKKLADEYNLWIIEDACHAPGGYFVDSKGTQQNCGNGNFADLSIFSFHPVKHIATGEGGMITTNNEELYKKLLMLRTHGITRDENVFENSLEFANGTENHNGEYPKWYMEMQNLGFNYRFTDFQAALGISQLKKANDGILRRRQIAAKYYEAFKNLPFIKGQSSVIEGHAYHLYIIEVDRRLDLYNHLREQNIFAQIHYIPCHLMPYYRELGWKENDMPKAENYYKNCISLPMYPTLTDEEQNIVINTILKFYN</sequence>
<dbReference type="GO" id="GO:0030170">
    <property type="term" value="F:pyridoxal phosphate binding"/>
    <property type="evidence" value="ECO:0007669"/>
    <property type="project" value="TreeGrafter"/>
</dbReference>
<proteinExistence type="inferred from homology"/>
<evidence type="ECO:0000256" key="4">
    <source>
        <dbReference type="RuleBase" id="RU004508"/>
    </source>
</evidence>
<reference evidence="5 6" key="1">
    <citation type="submission" date="2016-10" db="EMBL/GenBank/DDBJ databases">
        <authorList>
            <person name="de Groot N.N."/>
        </authorList>
    </citation>
    <scope>NUCLEOTIDE SEQUENCE [LARGE SCALE GENOMIC DNA]</scope>
    <source>
        <strain evidence="5 6">DSM 27078</strain>
    </source>
</reference>
<dbReference type="GO" id="GO:0008483">
    <property type="term" value="F:transaminase activity"/>
    <property type="evidence" value="ECO:0007669"/>
    <property type="project" value="TreeGrafter"/>
</dbReference>
<dbReference type="RefSeq" id="WP_091464321.1">
    <property type="nucleotide sequence ID" value="NZ_FOEI01000001.1"/>
</dbReference>
<evidence type="ECO:0000256" key="1">
    <source>
        <dbReference type="ARBA" id="ARBA00037999"/>
    </source>
</evidence>
<protein>
    <recommendedName>
        <fullName evidence="7">UDP-4-amino-4,6-dideoxy-N-acetyl-beta-L-altrosamine transaminase</fullName>
    </recommendedName>
</protein>
<feature type="modified residue" description="N6-(pyridoxal phosphate)lysine" evidence="3">
    <location>
        <position position="191"/>
    </location>
</feature>
<evidence type="ECO:0000313" key="6">
    <source>
        <dbReference type="Proteomes" id="UP000198648"/>
    </source>
</evidence>
<dbReference type="GO" id="GO:0000271">
    <property type="term" value="P:polysaccharide biosynthetic process"/>
    <property type="evidence" value="ECO:0007669"/>
    <property type="project" value="TreeGrafter"/>
</dbReference>
<dbReference type="PANTHER" id="PTHR30244">
    <property type="entry name" value="TRANSAMINASE"/>
    <property type="match status" value="1"/>
</dbReference>
<evidence type="ECO:0000256" key="3">
    <source>
        <dbReference type="PIRSR" id="PIRSR000390-2"/>
    </source>
</evidence>
<dbReference type="PIRSF" id="PIRSF000390">
    <property type="entry name" value="PLP_StrS"/>
    <property type="match status" value="1"/>
</dbReference>
<comment type="similarity">
    <text evidence="1 4">Belongs to the DegT/DnrJ/EryC1 family.</text>
</comment>
<dbReference type="InterPro" id="IPR000653">
    <property type="entry name" value="DegT/StrS_aminotransferase"/>
</dbReference>
<dbReference type="SUPFAM" id="SSF53383">
    <property type="entry name" value="PLP-dependent transferases"/>
    <property type="match status" value="1"/>
</dbReference>
<dbReference type="Gene3D" id="3.90.1150.10">
    <property type="entry name" value="Aspartate Aminotransferase, domain 1"/>
    <property type="match status" value="1"/>
</dbReference>
<dbReference type="AlphaFoldDB" id="A0A1H8YXU9"/>
<dbReference type="CDD" id="cd00616">
    <property type="entry name" value="AHBA_syn"/>
    <property type="match status" value="1"/>
</dbReference>
<dbReference type="InterPro" id="IPR015421">
    <property type="entry name" value="PyrdxlP-dep_Trfase_major"/>
</dbReference>
<dbReference type="EMBL" id="FOEI01000001">
    <property type="protein sequence ID" value="SEP56932.1"/>
    <property type="molecule type" value="Genomic_DNA"/>
</dbReference>
<dbReference type="Proteomes" id="UP000198648">
    <property type="component" value="Unassembled WGS sequence"/>
</dbReference>